<dbReference type="RefSeq" id="WP_132877569.1">
    <property type="nucleotide sequence ID" value="NZ_SLXQ01000005.1"/>
</dbReference>
<evidence type="ECO:0000256" key="4">
    <source>
        <dbReference type="ARBA" id="ARBA00012564"/>
    </source>
</evidence>
<feature type="chain" id="PRO_5020193393" description="Aminopeptidase N" evidence="14">
    <location>
        <begin position="28"/>
        <end position="499"/>
    </location>
</feature>
<keyword evidence="6" id="KW-0645">Protease</keyword>
<dbReference type="AlphaFoldDB" id="A0A4R2QT75"/>
<dbReference type="InterPro" id="IPR042097">
    <property type="entry name" value="Aminopeptidase_N-like_N_sf"/>
</dbReference>
<reference evidence="17 18" key="1">
    <citation type="submission" date="2019-03" db="EMBL/GenBank/DDBJ databases">
        <title>Genomic Encyclopedia of Type Strains, Phase IV (KMG-IV): sequencing the most valuable type-strain genomes for metagenomic binning, comparative biology and taxonomic classification.</title>
        <authorList>
            <person name="Goeker M."/>
        </authorList>
    </citation>
    <scope>NUCLEOTIDE SEQUENCE [LARGE SCALE GENOMIC DNA]</scope>
    <source>
        <strain evidence="17 18">DSM 45765</strain>
    </source>
</reference>
<comment type="similarity">
    <text evidence="3">Belongs to the peptidase M1 family.</text>
</comment>
<evidence type="ECO:0000256" key="11">
    <source>
        <dbReference type="ARBA" id="ARBA00029811"/>
    </source>
</evidence>
<comment type="catalytic activity">
    <reaction evidence="1">
        <text>Release of an N-terminal amino acid, Xaa-|-Yaa- from a peptide, amide or arylamide. Xaa is preferably Ala, but may be most amino acids including Pro (slow action). When a terminal hydrophobic residue is followed by a prolyl residue, the two may be released as an intact Xaa-Pro dipeptide.</text>
        <dbReference type="EC" id="3.4.11.2"/>
    </reaction>
</comment>
<evidence type="ECO:0000256" key="6">
    <source>
        <dbReference type="ARBA" id="ARBA00022670"/>
    </source>
</evidence>
<name>A0A4R2QT75_9PSEU</name>
<evidence type="ECO:0000256" key="12">
    <source>
        <dbReference type="ARBA" id="ARBA00031533"/>
    </source>
</evidence>
<evidence type="ECO:0000256" key="5">
    <source>
        <dbReference type="ARBA" id="ARBA00015611"/>
    </source>
</evidence>
<dbReference type="Proteomes" id="UP000294911">
    <property type="component" value="Unassembled WGS sequence"/>
</dbReference>
<evidence type="ECO:0000256" key="2">
    <source>
        <dbReference type="ARBA" id="ARBA00001947"/>
    </source>
</evidence>
<evidence type="ECO:0000256" key="9">
    <source>
        <dbReference type="ARBA" id="ARBA00022833"/>
    </source>
</evidence>
<feature type="signal peptide" evidence="14">
    <location>
        <begin position="1"/>
        <end position="27"/>
    </location>
</feature>
<keyword evidence="8" id="KW-0378">Hydrolase</keyword>
<evidence type="ECO:0000256" key="13">
    <source>
        <dbReference type="SAM" id="MobiDB-lite"/>
    </source>
</evidence>
<evidence type="ECO:0000256" key="8">
    <source>
        <dbReference type="ARBA" id="ARBA00022801"/>
    </source>
</evidence>
<dbReference type="Gene3D" id="1.10.390.10">
    <property type="entry name" value="Neutral Protease Domain 2"/>
    <property type="match status" value="1"/>
</dbReference>
<evidence type="ECO:0000259" key="15">
    <source>
        <dbReference type="Pfam" id="PF01433"/>
    </source>
</evidence>
<feature type="domain" description="Peptidase M1 membrane alanine aminopeptidase" evidence="15">
    <location>
        <begin position="311"/>
        <end position="458"/>
    </location>
</feature>
<dbReference type="Pfam" id="PF17900">
    <property type="entry name" value="Peptidase_M1_N"/>
    <property type="match status" value="1"/>
</dbReference>
<dbReference type="GO" id="GO:0008237">
    <property type="term" value="F:metallopeptidase activity"/>
    <property type="evidence" value="ECO:0007669"/>
    <property type="project" value="UniProtKB-KW"/>
</dbReference>
<sequence>MRVRARAATTALATGLAVVLLGSTASATEPGAPGIGDPYYPGSGNGGYDVDYYDLRLTYQPKTDELAGTTTILATSTQPLSSFYLDFALDTSSVRVNNQPAKFAREGEAELRVTPKRPIAKGQPMTITVRYQDVPSTVQVDGFTAWKRLPDGALAVDQPHIASWWYPSNDHPLDKATFDVSVEVPNDVSAISNGRLLDKESKRPGWTRWNWRSTSPQASYLTTLAVGDFEVIEDTTPDGKPLVTAYSRSLDPANARAAKASLGRTVDVTEVLSEYFGPYPFEANGGVVSPGVGFALETQTRPVYDEVFFDDGSSNTYVVAHELAHQWFGDLVSVTGWRDIWVNEGFASYAEFLWSEYLGEGTAAELAGYLYDQYPADDPFWQVKPGDPGPENQFHPAVYDRGAMAVQALRTEIGDAAFFELLRTWPAERANGTGSVHDMIAMAERISGKQLDKLFDTWLFTPGKPPVGPNGSATGSRAAQAEPPAFAKISRNHELLHQN</sequence>
<dbReference type="PANTHER" id="PTHR11533">
    <property type="entry name" value="PROTEASE M1 ZINC METALLOPROTEASE"/>
    <property type="match status" value="1"/>
</dbReference>
<dbReference type="Pfam" id="PF01433">
    <property type="entry name" value="Peptidase_M1"/>
    <property type="match status" value="1"/>
</dbReference>
<organism evidence="17 18">
    <name type="scientific">Tamaricihabitans halophyticus</name>
    <dbReference type="NCBI Taxonomy" id="1262583"/>
    <lineage>
        <taxon>Bacteria</taxon>
        <taxon>Bacillati</taxon>
        <taxon>Actinomycetota</taxon>
        <taxon>Actinomycetes</taxon>
        <taxon>Pseudonocardiales</taxon>
        <taxon>Pseudonocardiaceae</taxon>
        <taxon>Tamaricihabitans</taxon>
    </lineage>
</organism>
<dbReference type="CDD" id="cd09603">
    <property type="entry name" value="M1_APN_like"/>
    <property type="match status" value="1"/>
</dbReference>
<dbReference type="GO" id="GO:0008270">
    <property type="term" value="F:zinc ion binding"/>
    <property type="evidence" value="ECO:0007669"/>
    <property type="project" value="InterPro"/>
</dbReference>
<comment type="cofactor">
    <cofactor evidence="2">
        <name>Zn(2+)</name>
        <dbReference type="ChEBI" id="CHEBI:29105"/>
    </cofactor>
</comment>
<dbReference type="GO" id="GO:0006508">
    <property type="term" value="P:proteolysis"/>
    <property type="evidence" value="ECO:0007669"/>
    <property type="project" value="UniProtKB-KW"/>
</dbReference>
<proteinExistence type="inferred from homology"/>
<dbReference type="InterPro" id="IPR027268">
    <property type="entry name" value="Peptidase_M4/M1_CTD_sf"/>
</dbReference>
<protein>
    <recommendedName>
        <fullName evidence="5">Aminopeptidase N</fullName>
        <ecNumber evidence="4">3.4.11.2</ecNumber>
    </recommendedName>
    <alternativeName>
        <fullName evidence="11">Alanine aminopeptidase</fullName>
    </alternativeName>
    <alternativeName>
        <fullName evidence="12">Lysyl aminopeptidase</fullName>
    </alternativeName>
</protein>
<dbReference type="SUPFAM" id="SSF55486">
    <property type="entry name" value="Metalloproteases ('zincins'), catalytic domain"/>
    <property type="match status" value="1"/>
</dbReference>
<keyword evidence="14" id="KW-0732">Signal</keyword>
<dbReference type="EC" id="3.4.11.2" evidence="4"/>
<dbReference type="EMBL" id="SLXQ01000005">
    <property type="protein sequence ID" value="TCP53133.1"/>
    <property type="molecule type" value="Genomic_DNA"/>
</dbReference>
<dbReference type="InterPro" id="IPR050344">
    <property type="entry name" value="Peptidase_M1_aminopeptidases"/>
</dbReference>
<evidence type="ECO:0000313" key="17">
    <source>
        <dbReference type="EMBL" id="TCP53133.1"/>
    </source>
</evidence>
<accession>A0A4R2QT75</accession>
<feature type="domain" description="Aminopeptidase N-like N-terminal" evidence="16">
    <location>
        <begin position="51"/>
        <end position="221"/>
    </location>
</feature>
<dbReference type="PANTHER" id="PTHR11533:SF297">
    <property type="entry name" value="AMINOPEPTIDASE N"/>
    <property type="match status" value="1"/>
</dbReference>
<evidence type="ECO:0000259" key="16">
    <source>
        <dbReference type="Pfam" id="PF17900"/>
    </source>
</evidence>
<evidence type="ECO:0000256" key="7">
    <source>
        <dbReference type="ARBA" id="ARBA00022723"/>
    </source>
</evidence>
<evidence type="ECO:0000313" key="18">
    <source>
        <dbReference type="Proteomes" id="UP000294911"/>
    </source>
</evidence>
<dbReference type="Gene3D" id="2.60.40.1730">
    <property type="entry name" value="tricorn interacting facor f3 domain"/>
    <property type="match status" value="1"/>
</dbReference>
<feature type="region of interest" description="Disordered" evidence="13">
    <location>
        <begin position="465"/>
        <end position="499"/>
    </location>
</feature>
<keyword evidence="7" id="KW-0479">Metal-binding</keyword>
<dbReference type="OrthoDB" id="100605at2"/>
<comment type="caution">
    <text evidence="17">The sequence shown here is derived from an EMBL/GenBank/DDBJ whole genome shotgun (WGS) entry which is preliminary data.</text>
</comment>
<dbReference type="GO" id="GO:0016285">
    <property type="term" value="F:alanyl aminopeptidase activity"/>
    <property type="evidence" value="ECO:0007669"/>
    <property type="project" value="UniProtKB-EC"/>
</dbReference>
<keyword evidence="9" id="KW-0862">Zinc</keyword>
<keyword evidence="18" id="KW-1185">Reference proteome</keyword>
<evidence type="ECO:0000256" key="10">
    <source>
        <dbReference type="ARBA" id="ARBA00023049"/>
    </source>
</evidence>
<dbReference type="PRINTS" id="PR00756">
    <property type="entry name" value="ALADIPTASE"/>
</dbReference>
<keyword evidence="10" id="KW-0482">Metalloprotease</keyword>
<gene>
    <name evidence="17" type="ORF">EV191_105196</name>
</gene>
<dbReference type="InterPro" id="IPR001930">
    <property type="entry name" value="Peptidase_M1"/>
</dbReference>
<evidence type="ECO:0000256" key="14">
    <source>
        <dbReference type="SAM" id="SignalP"/>
    </source>
</evidence>
<evidence type="ECO:0000256" key="3">
    <source>
        <dbReference type="ARBA" id="ARBA00010136"/>
    </source>
</evidence>
<evidence type="ECO:0000256" key="1">
    <source>
        <dbReference type="ARBA" id="ARBA00000098"/>
    </source>
</evidence>
<dbReference type="SUPFAM" id="SSF63737">
    <property type="entry name" value="Leukotriene A4 hydrolase N-terminal domain"/>
    <property type="match status" value="1"/>
</dbReference>
<dbReference type="InterPro" id="IPR045357">
    <property type="entry name" value="Aminopeptidase_N-like_N"/>
</dbReference>
<dbReference type="InterPro" id="IPR014782">
    <property type="entry name" value="Peptidase_M1_dom"/>
</dbReference>